<name>A0A8S1HFQ4_9PELO</name>
<sequence>MTTKAVASTSTSSQKWAAEKRPPPMPRRDDRLRCINSFDEITESEEEEDVPERPTNSSARSPYAVYERSLSLPSRSNSLPHNQYISPKTTRRWINRFFSDPVMRRKTSLPILGRHISDDDLLGLPPIPEATSPSAPSIATSSSTNNPEDVTKDDDA</sequence>
<dbReference type="OrthoDB" id="5842689at2759"/>
<organism evidence="2 3">
    <name type="scientific">Caenorhabditis auriculariae</name>
    <dbReference type="NCBI Taxonomy" id="2777116"/>
    <lineage>
        <taxon>Eukaryota</taxon>
        <taxon>Metazoa</taxon>
        <taxon>Ecdysozoa</taxon>
        <taxon>Nematoda</taxon>
        <taxon>Chromadorea</taxon>
        <taxon>Rhabditida</taxon>
        <taxon>Rhabditina</taxon>
        <taxon>Rhabditomorpha</taxon>
        <taxon>Rhabditoidea</taxon>
        <taxon>Rhabditidae</taxon>
        <taxon>Peloderinae</taxon>
        <taxon>Caenorhabditis</taxon>
    </lineage>
</organism>
<evidence type="ECO:0000313" key="3">
    <source>
        <dbReference type="Proteomes" id="UP000835052"/>
    </source>
</evidence>
<feature type="compositionally biased region" description="Low complexity" evidence="1">
    <location>
        <begin position="1"/>
        <end position="13"/>
    </location>
</feature>
<dbReference type="AlphaFoldDB" id="A0A8S1HFQ4"/>
<feature type="compositionally biased region" description="Low complexity" evidence="1">
    <location>
        <begin position="129"/>
        <end position="147"/>
    </location>
</feature>
<reference evidence="2" key="1">
    <citation type="submission" date="2020-10" db="EMBL/GenBank/DDBJ databases">
        <authorList>
            <person name="Kikuchi T."/>
        </authorList>
    </citation>
    <scope>NUCLEOTIDE SEQUENCE</scope>
    <source>
        <strain evidence="2">NKZ352</strain>
    </source>
</reference>
<keyword evidence="3" id="KW-1185">Reference proteome</keyword>
<accession>A0A8S1HFQ4</accession>
<evidence type="ECO:0000256" key="1">
    <source>
        <dbReference type="SAM" id="MobiDB-lite"/>
    </source>
</evidence>
<protein>
    <submittedName>
        <fullName evidence="2">Uncharacterized protein</fullName>
    </submittedName>
</protein>
<feature type="region of interest" description="Disordered" evidence="1">
    <location>
        <begin position="117"/>
        <end position="156"/>
    </location>
</feature>
<feature type="compositionally biased region" description="Acidic residues" evidence="1">
    <location>
        <begin position="40"/>
        <end position="50"/>
    </location>
</feature>
<evidence type="ECO:0000313" key="2">
    <source>
        <dbReference type="EMBL" id="CAD6193802.1"/>
    </source>
</evidence>
<dbReference type="EMBL" id="CAJGYM010000038">
    <property type="protein sequence ID" value="CAD6193802.1"/>
    <property type="molecule type" value="Genomic_DNA"/>
</dbReference>
<proteinExistence type="predicted"/>
<feature type="compositionally biased region" description="Basic and acidic residues" evidence="1">
    <location>
        <begin position="17"/>
        <end position="33"/>
    </location>
</feature>
<dbReference type="Proteomes" id="UP000835052">
    <property type="component" value="Unassembled WGS sequence"/>
</dbReference>
<gene>
    <name evidence="2" type="ORF">CAUJ_LOCUS9721</name>
</gene>
<comment type="caution">
    <text evidence="2">The sequence shown here is derived from an EMBL/GenBank/DDBJ whole genome shotgun (WGS) entry which is preliminary data.</text>
</comment>
<feature type="region of interest" description="Disordered" evidence="1">
    <location>
        <begin position="1"/>
        <end position="64"/>
    </location>
</feature>